<dbReference type="InterPro" id="IPR012997">
    <property type="entry name" value="RplA"/>
</dbReference>
<dbReference type="Gene3D" id="2.40.40.10">
    <property type="entry name" value="RlpA-like domain"/>
    <property type="match status" value="1"/>
</dbReference>
<dbReference type="NCBIfam" id="TIGR00413">
    <property type="entry name" value="rlpA"/>
    <property type="match status" value="1"/>
</dbReference>
<dbReference type="InterPro" id="IPR007730">
    <property type="entry name" value="SPOR-like_dom"/>
</dbReference>
<reference evidence="8 9" key="1">
    <citation type="submission" date="2020-08" db="EMBL/GenBank/DDBJ databases">
        <title>Genomic Encyclopedia of Type Strains, Phase IV (KMG-IV): sequencing the most valuable type-strain genomes for metagenomic binning, comparative biology and taxonomic classification.</title>
        <authorList>
            <person name="Goeker M."/>
        </authorList>
    </citation>
    <scope>NUCLEOTIDE SEQUENCE [LARGE SCALE GENOMIC DNA]</scope>
    <source>
        <strain evidence="8 9">DSM 102850</strain>
    </source>
</reference>
<keyword evidence="1 6" id="KW-0732">Signal</keyword>
<dbReference type="InterPro" id="IPR009009">
    <property type="entry name" value="RlpA-like_DPBB"/>
</dbReference>
<name>A0A840I3P0_9PROT</name>
<dbReference type="Pfam" id="PF03330">
    <property type="entry name" value="DPBB_1"/>
    <property type="match status" value="1"/>
</dbReference>
<accession>A0A840I3P0</accession>
<dbReference type="GO" id="GO:0042834">
    <property type="term" value="F:peptidoglycan binding"/>
    <property type="evidence" value="ECO:0007669"/>
    <property type="project" value="InterPro"/>
</dbReference>
<dbReference type="CDD" id="cd22268">
    <property type="entry name" value="DPBB_RlpA-like"/>
    <property type="match status" value="1"/>
</dbReference>
<gene>
    <name evidence="4" type="primary">rlpA</name>
    <name evidence="8" type="ORF">GGQ59_002016</name>
</gene>
<dbReference type="FunFam" id="2.40.40.10:FF:000003">
    <property type="entry name" value="Endolytic peptidoglycan transglycosylase RlpA"/>
    <property type="match status" value="1"/>
</dbReference>
<evidence type="ECO:0000259" key="7">
    <source>
        <dbReference type="PROSITE" id="PS51724"/>
    </source>
</evidence>
<dbReference type="AlphaFoldDB" id="A0A840I3P0"/>
<dbReference type="HAMAP" id="MF_02071">
    <property type="entry name" value="RlpA"/>
    <property type="match status" value="1"/>
</dbReference>
<comment type="subcellular location">
    <subcellularLocation>
        <location evidence="4">Cell membrane</location>
        <topology evidence="4">Lipid-anchor</topology>
    </subcellularLocation>
</comment>
<comment type="caution">
    <text evidence="8">The sequence shown here is derived from an EMBL/GenBank/DDBJ whole genome shotgun (WGS) entry which is preliminary data.</text>
</comment>
<evidence type="ECO:0000313" key="9">
    <source>
        <dbReference type="Proteomes" id="UP000563524"/>
    </source>
</evidence>
<dbReference type="SUPFAM" id="SSF50685">
    <property type="entry name" value="Barwin-like endoglucanases"/>
    <property type="match status" value="1"/>
</dbReference>
<keyword evidence="4" id="KW-0472">Membrane</keyword>
<keyword evidence="3 4" id="KW-0961">Cell wall biogenesis/degradation</keyword>
<dbReference type="GO" id="GO:0008932">
    <property type="term" value="F:lytic endotransglycosylase activity"/>
    <property type="evidence" value="ECO:0007669"/>
    <property type="project" value="UniProtKB-UniRule"/>
</dbReference>
<keyword evidence="4" id="KW-0564">Palmitate</keyword>
<proteinExistence type="inferred from homology"/>
<dbReference type="EMBL" id="JACHOB010000004">
    <property type="protein sequence ID" value="MBB4659479.1"/>
    <property type="molecule type" value="Genomic_DNA"/>
</dbReference>
<feature type="domain" description="SPOR" evidence="7">
    <location>
        <begin position="274"/>
        <end position="352"/>
    </location>
</feature>
<keyword evidence="9" id="KW-1185">Reference proteome</keyword>
<dbReference type="PROSITE" id="PS51257">
    <property type="entry name" value="PROKAR_LIPOPROTEIN"/>
    <property type="match status" value="1"/>
</dbReference>
<dbReference type="GO" id="GO:0005886">
    <property type="term" value="C:plasma membrane"/>
    <property type="evidence" value="ECO:0007669"/>
    <property type="project" value="UniProtKB-SubCell"/>
</dbReference>
<dbReference type="Gene3D" id="3.30.70.1070">
    <property type="entry name" value="Sporulation related repeat"/>
    <property type="match status" value="1"/>
</dbReference>
<dbReference type="GO" id="GO:0009279">
    <property type="term" value="C:cell outer membrane"/>
    <property type="evidence" value="ECO:0007669"/>
    <property type="project" value="TreeGrafter"/>
</dbReference>
<comment type="function">
    <text evidence="4">Lytic transglycosylase with a strong preference for naked glycan strands that lack stem peptides.</text>
</comment>
<dbReference type="PROSITE" id="PS51724">
    <property type="entry name" value="SPOR"/>
    <property type="match status" value="1"/>
</dbReference>
<evidence type="ECO:0000313" key="8">
    <source>
        <dbReference type="EMBL" id="MBB4659479.1"/>
    </source>
</evidence>
<dbReference type="EC" id="4.2.2.-" evidence="4"/>
<keyword evidence="4" id="KW-1003">Cell membrane</keyword>
<dbReference type="PANTHER" id="PTHR34183:SF1">
    <property type="entry name" value="ENDOLYTIC PEPTIDOGLYCAN TRANSGLYCOSYLASE RLPA"/>
    <property type="match status" value="1"/>
</dbReference>
<dbReference type="GO" id="GO:0000270">
    <property type="term" value="P:peptidoglycan metabolic process"/>
    <property type="evidence" value="ECO:0007669"/>
    <property type="project" value="UniProtKB-UniRule"/>
</dbReference>
<dbReference type="InterPro" id="IPR034718">
    <property type="entry name" value="RlpA"/>
</dbReference>
<dbReference type="InterPro" id="IPR036680">
    <property type="entry name" value="SPOR-like_sf"/>
</dbReference>
<dbReference type="InterPro" id="IPR036908">
    <property type="entry name" value="RlpA-like_sf"/>
</dbReference>
<keyword evidence="4 8" id="KW-0449">Lipoprotein</keyword>
<dbReference type="RefSeq" id="WP_183818127.1">
    <property type="nucleotide sequence ID" value="NZ_JACHOB010000004.1"/>
</dbReference>
<dbReference type="PANTHER" id="PTHR34183">
    <property type="entry name" value="ENDOLYTIC PEPTIDOGLYCAN TRANSGLYCOSYLASE RLPA"/>
    <property type="match status" value="1"/>
</dbReference>
<protein>
    <recommendedName>
        <fullName evidence="4">Endolytic peptidoglycan transglycosylase RlpA</fullName>
        <ecNumber evidence="4">4.2.2.-</ecNumber>
    </recommendedName>
</protein>
<evidence type="ECO:0000256" key="6">
    <source>
        <dbReference type="SAM" id="SignalP"/>
    </source>
</evidence>
<feature type="chain" id="PRO_5033183682" description="Endolytic peptidoglycan transglycosylase RlpA" evidence="6">
    <location>
        <begin position="18"/>
        <end position="353"/>
    </location>
</feature>
<dbReference type="GO" id="GO:0071555">
    <property type="term" value="P:cell wall organization"/>
    <property type="evidence" value="ECO:0007669"/>
    <property type="project" value="UniProtKB-KW"/>
</dbReference>
<dbReference type="Proteomes" id="UP000563524">
    <property type="component" value="Unassembled WGS sequence"/>
</dbReference>
<feature type="signal peptide" evidence="6">
    <location>
        <begin position="1"/>
        <end position="17"/>
    </location>
</feature>
<keyword evidence="2 4" id="KW-0456">Lyase</keyword>
<sequence length="353" mass="37474">MRRCVLFAALLVLAACASGGVKPSPHARHEAPNPHEKLGKPYKVGGVWYTPKNDPSYDARGVASWYGPKFHGRLTANGEVFDMNRLTAAHPTLPLPSLVRVTNLDNGRQVVVRVNDRGPFASDRVLDLSRAAAERLGSREAGLANVRVQYLGPASMREAITRLGEPEAYENGRYAAVADPEPGRVAETVAVRVSEGEEIPEGTVRGAPAEAAVRVAEAKVIEVAAVPPAPALKAEPVLEASALPPAPPSPIKVVRSGSARDASPIPPDAPILTDTSPARWYVQVGAFASAENAAKASARLPSAVPISLTTEERAAAPLHRLRIGPYDYEFPAEEALRVAREAGFGDARIVRAQ</sequence>
<evidence type="ECO:0000256" key="2">
    <source>
        <dbReference type="ARBA" id="ARBA00023239"/>
    </source>
</evidence>
<comment type="similarity">
    <text evidence="4 5">Belongs to the RlpA family.</text>
</comment>
<organism evidence="8 9">
    <name type="scientific">Parvularcula dongshanensis</name>
    <dbReference type="NCBI Taxonomy" id="1173995"/>
    <lineage>
        <taxon>Bacteria</taxon>
        <taxon>Pseudomonadati</taxon>
        <taxon>Pseudomonadota</taxon>
        <taxon>Alphaproteobacteria</taxon>
        <taxon>Parvularculales</taxon>
        <taxon>Parvularculaceae</taxon>
        <taxon>Parvularcula</taxon>
    </lineage>
</organism>
<evidence type="ECO:0000256" key="3">
    <source>
        <dbReference type="ARBA" id="ARBA00023316"/>
    </source>
</evidence>
<evidence type="ECO:0000256" key="1">
    <source>
        <dbReference type="ARBA" id="ARBA00022729"/>
    </source>
</evidence>
<evidence type="ECO:0000256" key="5">
    <source>
        <dbReference type="RuleBase" id="RU003495"/>
    </source>
</evidence>
<evidence type="ECO:0000256" key="4">
    <source>
        <dbReference type="HAMAP-Rule" id="MF_02071"/>
    </source>
</evidence>
<dbReference type="Pfam" id="PF05036">
    <property type="entry name" value="SPOR"/>
    <property type="match status" value="1"/>
</dbReference>
<dbReference type="SUPFAM" id="SSF110997">
    <property type="entry name" value="Sporulation related repeat"/>
    <property type="match status" value="1"/>
</dbReference>